<sequence length="520" mass="57139">MSGIRDLLVRLKRLVRPSGDGVGERMVKGGMWVGALNVIDRLLQITLLIVVGRVLGPEALGLLGIALLAVSALRQFSNLGLSSSLIYNKDENVDDMLNTAWALQIGRGVLLAGILLLAAPFIGETIFSEPAAVPLLQVIGLSQVFVGLRNPATVYFQKDLEFDKQFVYTLSGSVVQFVFAIWYAYTYETVWALVLAYVISDFIRMVVSYLMHDYRPSFEFDLDHAKEITNYGKWITATSILYFLYNEGDDVVVGALVSTTALGFYRYAYQLSNAPATEVTHVISSVTFPAYSKLQDNVRQLRDAYFHTLQVTTFLSFPMSMGIIAVTPAFIAAFLGEQWMPMVLTMQILAIYGLMRSMMATMGPVFKATGRPDLIAKFSFLRVLMLAVLVPGSILYGQELVMALFGVELQGIELVSLAIVAVQIFPMMPIDVYYLVRIVETSYGRVARDVAFPLAASVFMFAVVVAVGAWIDAYLPVLGVFVVQIVVGAVSYGVAALVLDRGFGWGLEKNFRSVVAAVNG</sequence>
<dbReference type="PANTHER" id="PTHR30250:SF10">
    <property type="entry name" value="LIPOPOLYSACCHARIDE BIOSYNTHESIS PROTEIN WZXC"/>
    <property type="match status" value="1"/>
</dbReference>
<evidence type="ECO:0000313" key="9">
    <source>
        <dbReference type="Proteomes" id="UP001596547"/>
    </source>
</evidence>
<dbReference type="AlphaFoldDB" id="A0ABD6AFD6"/>
<feature type="transmembrane region" description="Helical" evidence="7">
    <location>
        <begin position="477"/>
        <end position="499"/>
    </location>
</feature>
<organism evidence="8 9">
    <name type="scientific">Halomarina halobia</name>
    <dbReference type="NCBI Taxonomy" id="3033386"/>
    <lineage>
        <taxon>Archaea</taxon>
        <taxon>Methanobacteriati</taxon>
        <taxon>Methanobacteriota</taxon>
        <taxon>Stenosarchaea group</taxon>
        <taxon>Halobacteria</taxon>
        <taxon>Halobacteriales</taxon>
        <taxon>Natronomonadaceae</taxon>
        <taxon>Halomarina</taxon>
    </lineage>
</organism>
<proteinExistence type="inferred from homology"/>
<feature type="transmembrane region" description="Helical" evidence="7">
    <location>
        <begin position="375"/>
        <end position="394"/>
    </location>
</feature>
<dbReference type="GeneID" id="79318009"/>
<feature type="transmembrane region" description="Helical" evidence="7">
    <location>
        <begin position="309"/>
        <end position="333"/>
    </location>
</feature>
<name>A0ABD6AFD6_9EURY</name>
<evidence type="ECO:0000256" key="3">
    <source>
        <dbReference type="ARBA" id="ARBA00022475"/>
    </source>
</evidence>
<protein>
    <submittedName>
        <fullName evidence="8">Lipopolysaccharide biosynthesis protein</fullName>
    </submittedName>
</protein>
<dbReference type="PANTHER" id="PTHR30250">
    <property type="entry name" value="PST FAMILY PREDICTED COLANIC ACID TRANSPORTER"/>
    <property type="match status" value="1"/>
</dbReference>
<dbReference type="CDD" id="cd13127">
    <property type="entry name" value="MATE_tuaB_like"/>
    <property type="match status" value="1"/>
</dbReference>
<feature type="transmembrane region" description="Helical" evidence="7">
    <location>
        <begin position="339"/>
        <end position="355"/>
    </location>
</feature>
<feature type="transmembrane region" description="Helical" evidence="7">
    <location>
        <begin position="101"/>
        <end position="122"/>
    </location>
</feature>
<keyword evidence="3" id="KW-1003">Cell membrane</keyword>
<evidence type="ECO:0000256" key="7">
    <source>
        <dbReference type="SAM" id="Phobius"/>
    </source>
</evidence>
<feature type="transmembrane region" description="Helical" evidence="7">
    <location>
        <begin position="166"/>
        <end position="185"/>
    </location>
</feature>
<dbReference type="Pfam" id="PF13440">
    <property type="entry name" value="Polysacc_synt_3"/>
    <property type="match status" value="1"/>
</dbReference>
<comment type="similarity">
    <text evidence="2">Belongs to the polysaccharide synthase family.</text>
</comment>
<reference evidence="8 9" key="1">
    <citation type="journal article" date="2019" name="Int. J. Syst. Evol. Microbiol.">
        <title>The Global Catalogue of Microorganisms (GCM) 10K type strain sequencing project: providing services to taxonomists for standard genome sequencing and annotation.</title>
        <authorList>
            <consortium name="The Broad Institute Genomics Platform"/>
            <consortium name="The Broad Institute Genome Sequencing Center for Infectious Disease"/>
            <person name="Wu L."/>
            <person name="Ma J."/>
        </authorList>
    </citation>
    <scope>NUCLEOTIDE SEQUENCE [LARGE SCALE GENOMIC DNA]</scope>
    <source>
        <strain evidence="8 9">PSR21</strain>
    </source>
</reference>
<gene>
    <name evidence="8" type="ORF">ACFQPE_20675</name>
</gene>
<keyword evidence="6 7" id="KW-0472">Membrane</keyword>
<comment type="subcellular location">
    <subcellularLocation>
        <location evidence="1">Cell membrane</location>
        <topology evidence="1">Multi-pass membrane protein</topology>
    </subcellularLocation>
</comment>
<evidence type="ECO:0000256" key="2">
    <source>
        <dbReference type="ARBA" id="ARBA00007430"/>
    </source>
</evidence>
<evidence type="ECO:0000313" key="8">
    <source>
        <dbReference type="EMBL" id="MFC7319187.1"/>
    </source>
</evidence>
<dbReference type="InterPro" id="IPR050833">
    <property type="entry name" value="Poly_Biosynth_Transport"/>
</dbReference>
<evidence type="ECO:0000256" key="6">
    <source>
        <dbReference type="ARBA" id="ARBA00023136"/>
    </source>
</evidence>
<evidence type="ECO:0000256" key="1">
    <source>
        <dbReference type="ARBA" id="ARBA00004651"/>
    </source>
</evidence>
<evidence type="ECO:0000256" key="5">
    <source>
        <dbReference type="ARBA" id="ARBA00022989"/>
    </source>
</evidence>
<keyword evidence="4 7" id="KW-0812">Transmembrane</keyword>
<dbReference type="Proteomes" id="UP001596547">
    <property type="component" value="Unassembled WGS sequence"/>
</dbReference>
<dbReference type="RefSeq" id="WP_276306777.1">
    <property type="nucleotide sequence ID" value="NZ_CP119994.1"/>
</dbReference>
<feature type="transmembrane region" description="Helical" evidence="7">
    <location>
        <begin position="191"/>
        <end position="211"/>
    </location>
</feature>
<feature type="transmembrane region" description="Helical" evidence="7">
    <location>
        <begin position="450"/>
        <end position="471"/>
    </location>
</feature>
<accession>A0ABD6AFD6</accession>
<feature type="transmembrane region" description="Helical" evidence="7">
    <location>
        <begin position="414"/>
        <end position="438"/>
    </location>
</feature>
<dbReference type="GO" id="GO:0005886">
    <property type="term" value="C:plasma membrane"/>
    <property type="evidence" value="ECO:0007669"/>
    <property type="project" value="UniProtKB-SubCell"/>
</dbReference>
<keyword evidence="9" id="KW-1185">Reference proteome</keyword>
<dbReference type="EMBL" id="JBHTBF010000004">
    <property type="protein sequence ID" value="MFC7319187.1"/>
    <property type="molecule type" value="Genomic_DNA"/>
</dbReference>
<keyword evidence="5 7" id="KW-1133">Transmembrane helix</keyword>
<comment type="caution">
    <text evidence="8">The sequence shown here is derived from an EMBL/GenBank/DDBJ whole genome shotgun (WGS) entry which is preliminary data.</text>
</comment>
<evidence type="ECO:0000256" key="4">
    <source>
        <dbReference type="ARBA" id="ARBA00022692"/>
    </source>
</evidence>